<feature type="transmembrane region" description="Helical" evidence="8">
    <location>
        <begin position="34"/>
        <end position="53"/>
    </location>
</feature>
<evidence type="ECO:0000256" key="3">
    <source>
        <dbReference type="ARBA" id="ARBA00022692"/>
    </source>
</evidence>
<dbReference type="PANTHER" id="PTHR43553">
    <property type="entry name" value="HEAVY METAL TRANSPORTER"/>
    <property type="match status" value="1"/>
</dbReference>
<dbReference type="SUPFAM" id="SSF52540">
    <property type="entry name" value="P-loop containing nucleoside triphosphate hydrolases"/>
    <property type="match status" value="1"/>
</dbReference>
<evidence type="ECO:0000256" key="5">
    <source>
        <dbReference type="ARBA" id="ARBA00022840"/>
    </source>
</evidence>
<name>A0A1V1PDZ6_9BACT</name>
<reference evidence="12" key="1">
    <citation type="submission" date="2012-11" db="EMBL/GenBank/DDBJ databases">
        <authorList>
            <person name="Lucero-Rivera Y.E."/>
            <person name="Tovar-Ramirez D."/>
        </authorList>
    </citation>
    <scope>NUCLEOTIDE SEQUENCE [LARGE SCALE GENOMIC DNA]</scope>
    <source>
        <strain evidence="12">Araruama</strain>
    </source>
</reference>
<keyword evidence="7 8" id="KW-0472">Membrane</keyword>
<feature type="transmembrane region" description="Helical" evidence="8">
    <location>
        <begin position="166"/>
        <end position="182"/>
    </location>
</feature>
<dbReference type="AlphaFoldDB" id="A0A1V1PDZ6"/>
<dbReference type="SUPFAM" id="SSF90123">
    <property type="entry name" value="ABC transporter transmembrane region"/>
    <property type="match status" value="1"/>
</dbReference>
<dbReference type="GO" id="GO:0005524">
    <property type="term" value="F:ATP binding"/>
    <property type="evidence" value="ECO:0007669"/>
    <property type="project" value="UniProtKB-KW"/>
</dbReference>
<feature type="transmembrane region" description="Helical" evidence="8">
    <location>
        <begin position="65"/>
        <end position="86"/>
    </location>
</feature>
<dbReference type="GO" id="GO:0015833">
    <property type="term" value="P:peptide transport"/>
    <property type="evidence" value="ECO:0007669"/>
    <property type="project" value="InterPro"/>
</dbReference>
<dbReference type="InterPro" id="IPR011527">
    <property type="entry name" value="ABC1_TM_dom"/>
</dbReference>
<evidence type="ECO:0000256" key="2">
    <source>
        <dbReference type="ARBA" id="ARBA00022448"/>
    </source>
</evidence>
<keyword evidence="4" id="KW-0547">Nucleotide-binding</keyword>
<evidence type="ECO:0000259" key="10">
    <source>
        <dbReference type="PROSITE" id="PS50929"/>
    </source>
</evidence>
<dbReference type="Gene3D" id="3.40.50.300">
    <property type="entry name" value="P-loop containing nucleotide triphosphate hydrolases"/>
    <property type="match status" value="1"/>
</dbReference>
<organism evidence="11 12">
    <name type="scientific">Candidatus Magnetoglobus multicellularis str. Araruama</name>
    <dbReference type="NCBI Taxonomy" id="890399"/>
    <lineage>
        <taxon>Bacteria</taxon>
        <taxon>Pseudomonadati</taxon>
        <taxon>Thermodesulfobacteriota</taxon>
        <taxon>Desulfobacteria</taxon>
        <taxon>Desulfobacterales</taxon>
        <taxon>Desulfobacteraceae</taxon>
        <taxon>Candidatus Magnetoglobus</taxon>
    </lineage>
</organism>
<evidence type="ECO:0000256" key="4">
    <source>
        <dbReference type="ARBA" id="ARBA00022741"/>
    </source>
</evidence>
<dbReference type="GO" id="GO:0140359">
    <property type="term" value="F:ABC-type transporter activity"/>
    <property type="evidence" value="ECO:0007669"/>
    <property type="project" value="InterPro"/>
</dbReference>
<dbReference type="Pfam" id="PF00005">
    <property type="entry name" value="ABC_tran"/>
    <property type="match status" value="1"/>
</dbReference>
<comment type="caution">
    <text evidence="11">The sequence shown here is derived from an EMBL/GenBank/DDBJ whole genome shotgun (WGS) entry which is preliminary data.</text>
</comment>
<proteinExistence type="predicted"/>
<evidence type="ECO:0000256" key="7">
    <source>
        <dbReference type="ARBA" id="ARBA00023136"/>
    </source>
</evidence>
<gene>
    <name evidence="11" type="ORF">OMM_01360</name>
</gene>
<dbReference type="SMART" id="SM00382">
    <property type="entry name" value="AAA"/>
    <property type="match status" value="1"/>
</dbReference>
<evidence type="ECO:0000313" key="12">
    <source>
        <dbReference type="Proteomes" id="UP000189670"/>
    </source>
</evidence>
<dbReference type="EMBL" id="ATBP01000102">
    <property type="protein sequence ID" value="ETR72895.1"/>
    <property type="molecule type" value="Genomic_DNA"/>
</dbReference>
<dbReference type="Gene3D" id="1.20.1560.10">
    <property type="entry name" value="ABC transporter type 1, transmembrane domain"/>
    <property type="match status" value="1"/>
</dbReference>
<feature type="domain" description="ABC transmembrane type-1" evidence="10">
    <location>
        <begin position="67"/>
        <end position="306"/>
    </location>
</feature>
<evidence type="ECO:0000256" key="1">
    <source>
        <dbReference type="ARBA" id="ARBA00004651"/>
    </source>
</evidence>
<dbReference type="InterPro" id="IPR005898">
    <property type="entry name" value="Cyc_pep_transpt_SyrD/YojI"/>
</dbReference>
<dbReference type="Proteomes" id="UP000189670">
    <property type="component" value="Unassembled WGS sequence"/>
</dbReference>
<dbReference type="NCBIfam" id="TIGR01194">
    <property type="entry name" value="cyc_pep_trnsptr"/>
    <property type="match status" value="1"/>
</dbReference>
<feature type="domain" description="ABC transporter" evidence="9">
    <location>
        <begin position="343"/>
        <end position="548"/>
    </location>
</feature>
<evidence type="ECO:0000256" key="6">
    <source>
        <dbReference type="ARBA" id="ARBA00022989"/>
    </source>
</evidence>
<keyword evidence="3 8" id="KW-0812">Transmembrane</keyword>
<feature type="transmembrane region" description="Helical" evidence="8">
    <location>
        <begin position="142"/>
        <end position="160"/>
    </location>
</feature>
<dbReference type="PANTHER" id="PTHR43553:SF11">
    <property type="entry name" value="ABC TRANSPORTER ATP-BINDING_PERMEASE PROTEIN YOJI"/>
    <property type="match status" value="1"/>
</dbReference>
<keyword evidence="2" id="KW-0813">Transport</keyword>
<comment type="subcellular location">
    <subcellularLocation>
        <location evidence="1">Cell membrane</location>
        <topology evidence="1">Multi-pass membrane protein</topology>
    </subcellularLocation>
</comment>
<accession>A0A1V1PDZ6</accession>
<dbReference type="InterPro" id="IPR050095">
    <property type="entry name" value="ECF_ABC_transporter_ATP-bd"/>
</dbReference>
<evidence type="ECO:0000256" key="8">
    <source>
        <dbReference type="SAM" id="Phobius"/>
    </source>
</evidence>
<sequence length="549" mass="63636">MDNWKTYNQINSSKKIRNAFKYLWQNEFYVVRQLILKAFLVISMGPTQAAIAFKAVAIPNLESRFQLFMIFFIMFIIYIFIFKNYYESLIYTIEKYIALIRINVMDKVRQAELVSFEKIGSEKIYSALTFDIMTVSEVTHSLAIGIISIFLLINLMLYLACLSWQAFLFSICAIFIASYFYIDNQQKLRKAALAVREYENKMFKLIHGLLYGYKELRLNDKKNNDFYANGLKLNMTRLQDLKLFSGQKFTNNFSIANGLHMILIVGIVLLLPITGLTSHETLFTIVALVLFLPIGFLIDQAPRLTLATISLQRLFDLENELLQLNKESKTQVTINNTFTFHELKYTDITYRYTNINDDGFKTGPLSFSIKAGEILFITGGNGSGKSTLLKLITGLYPIHSGRVDLNHKEIDIGCYRSLFSAIFFDYHLFDRFYGAKTINHQKVNELIKLMQLDKKVKFENNRFTTLHLSTGQRKRLALIMSIIDDKPVAIFDEWAANQDPEFRNKFYECILPQLKKQGKAIIVVSHDENYFHHSDKLIRLDFGKVKNVC</sequence>
<evidence type="ECO:0000259" key="9">
    <source>
        <dbReference type="PROSITE" id="PS50893"/>
    </source>
</evidence>
<dbReference type="GO" id="GO:0016887">
    <property type="term" value="F:ATP hydrolysis activity"/>
    <property type="evidence" value="ECO:0007669"/>
    <property type="project" value="InterPro"/>
</dbReference>
<dbReference type="GO" id="GO:0043190">
    <property type="term" value="C:ATP-binding cassette (ABC) transporter complex"/>
    <property type="evidence" value="ECO:0007669"/>
    <property type="project" value="TreeGrafter"/>
</dbReference>
<dbReference type="InterPro" id="IPR036640">
    <property type="entry name" value="ABC1_TM_sf"/>
</dbReference>
<feature type="transmembrane region" description="Helical" evidence="8">
    <location>
        <begin position="281"/>
        <end position="298"/>
    </location>
</feature>
<dbReference type="InterPro" id="IPR027417">
    <property type="entry name" value="P-loop_NTPase"/>
</dbReference>
<evidence type="ECO:0000313" key="11">
    <source>
        <dbReference type="EMBL" id="ETR72895.1"/>
    </source>
</evidence>
<dbReference type="InterPro" id="IPR003439">
    <property type="entry name" value="ABC_transporter-like_ATP-bd"/>
</dbReference>
<feature type="transmembrane region" description="Helical" evidence="8">
    <location>
        <begin position="255"/>
        <end position="275"/>
    </location>
</feature>
<dbReference type="PROSITE" id="PS50929">
    <property type="entry name" value="ABC_TM1F"/>
    <property type="match status" value="1"/>
</dbReference>
<keyword evidence="6 8" id="KW-1133">Transmembrane helix</keyword>
<protein>
    <submittedName>
        <fullName evidence="11">ATP-binding cassette transporter</fullName>
    </submittedName>
</protein>
<dbReference type="InterPro" id="IPR003593">
    <property type="entry name" value="AAA+_ATPase"/>
</dbReference>
<dbReference type="PROSITE" id="PS50893">
    <property type="entry name" value="ABC_TRANSPORTER_2"/>
    <property type="match status" value="1"/>
</dbReference>
<keyword evidence="5 11" id="KW-0067">ATP-binding</keyword>
<dbReference type="GO" id="GO:1904680">
    <property type="term" value="F:peptide transmembrane transporter activity"/>
    <property type="evidence" value="ECO:0007669"/>
    <property type="project" value="InterPro"/>
</dbReference>